<feature type="transmembrane region" description="Helical" evidence="1">
    <location>
        <begin position="92"/>
        <end position="113"/>
    </location>
</feature>
<evidence type="ECO:0000256" key="1">
    <source>
        <dbReference type="SAM" id="Phobius"/>
    </source>
</evidence>
<sequence length="141" mass="16207">MNIFKFLRKDYYILILIGIIGFIALKQFIPASINLLLCIIVAFYFFPGKILLGILIKKEKKLSVISIFTYFIISIQVIFSGILILMEEDSGLFYNILLVTGIVLFALMIYHYFKEGIKYNFILTLMAVIFVPSSIMVLTNL</sequence>
<dbReference type="Proteomes" id="UP001182991">
    <property type="component" value="Unassembled WGS sequence"/>
</dbReference>
<comment type="caution">
    <text evidence="2">The sequence shown here is derived from an EMBL/GenBank/DDBJ whole genome shotgun (WGS) entry which is preliminary data.</text>
</comment>
<name>A0ABU2KJH0_9FLAO</name>
<accession>A0ABU2KJH0</accession>
<keyword evidence="3" id="KW-1185">Reference proteome</keyword>
<feature type="transmembrane region" description="Helical" evidence="1">
    <location>
        <begin position="120"/>
        <end position="139"/>
    </location>
</feature>
<keyword evidence="1" id="KW-0812">Transmembrane</keyword>
<dbReference type="EMBL" id="JAVRBG010000008">
    <property type="protein sequence ID" value="MDT0294803.1"/>
    <property type="molecule type" value="Genomic_DNA"/>
</dbReference>
<evidence type="ECO:0000313" key="2">
    <source>
        <dbReference type="EMBL" id="MDT0294803.1"/>
    </source>
</evidence>
<feature type="transmembrane region" description="Helical" evidence="1">
    <location>
        <begin position="67"/>
        <end position="86"/>
    </location>
</feature>
<gene>
    <name evidence="2" type="ORF">RLT85_09170</name>
</gene>
<feature type="transmembrane region" description="Helical" evidence="1">
    <location>
        <begin position="35"/>
        <end position="55"/>
    </location>
</feature>
<reference evidence="3" key="1">
    <citation type="submission" date="2023-07" db="EMBL/GenBank/DDBJ databases">
        <title>Isolating and identifying novel microbial strains from the Mariana Trench.</title>
        <authorList>
            <person name="Fu H."/>
        </authorList>
    </citation>
    <scope>NUCLEOTIDE SEQUENCE [LARGE SCALE GENOMIC DNA]</scope>
    <source>
        <strain evidence="3">T-y2</strain>
    </source>
</reference>
<organism evidence="2 3">
    <name type="scientific">Mesonia ostreae</name>
    <dbReference type="NCBI Taxonomy" id="861110"/>
    <lineage>
        <taxon>Bacteria</taxon>
        <taxon>Pseudomonadati</taxon>
        <taxon>Bacteroidota</taxon>
        <taxon>Flavobacteriia</taxon>
        <taxon>Flavobacteriales</taxon>
        <taxon>Flavobacteriaceae</taxon>
        <taxon>Mesonia</taxon>
    </lineage>
</organism>
<proteinExistence type="predicted"/>
<keyword evidence="1" id="KW-1133">Transmembrane helix</keyword>
<evidence type="ECO:0000313" key="3">
    <source>
        <dbReference type="Proteomes" id="UP001182991"/>
    </source>
</evidence>
<feature type="transmembrane region" description="Helical" evidence="1">
    <location>
        <begin position="12"/>
        <end position="29"/>
    </location>
</feature>
<dbReference type="RefSeq" id="WP_311401734.1">
    <property type="nucleotide sequence ID" value="NZ_JAVRBG010000008.1"/>
</dbReference>
<protein>
    <submittedName>
        <fullName evidence="2">Uncharacterized protein</fullName>
    </submittedName>
</protein>
<keyword evidence="1" id="KW-0472">Membrane</keyword>